<accession>T1EG83</accession>
<dbReference type="GO" id="GO:0005737">
    <property type="term" value="C:cytoplasm"/>
    <property type="evidence" value="ECO:0000318"/>
    <property type="project" value="GO_Central"/>
</dbReference>
<evidence type="ECO:0000313" key="5">
    <source>
        <dbReference type="EnsemblMetazoa" id="HelroP115456"/>
    </source>
</evidence>
<dbReference type="Proteomes" id="UP000015101">
    <property type="component" value="Unassembled WGS sequence"/>
</dbReference>
<dbReference type="OrthoDB" id="437889at2759"/>
<dbReference type="Pfam" id="PF00784">
    <property type="entry name" value="MyTH4"/>
    <property type="match status" value="1"/>
</dbReference>
<reference evidence="4 6" key="2">
    <citation type="journal article" date="2013" name="Nature">
        <title>Insights into bilaterian evolution from three spiralian genomes.</title>
        <authorList>
            <person name="Simakov O."/>
            <person name="Marletaz F."/>
            <person name="Cho S.J."/>
            <person name="Edsinger-Gonzales E."/>
            <person name="Havlak P."/>
            <person name="Hellsten U."/>
            <person name="Kuo D.H."/>
            <person name="Larsson T."/>
            <person name="Lv J."/>
            <person name="Arendt D."/>
            <person name="Savage R."/>
            <person name="Osoegawa K."/>
            <person name="de Jong P."/>
            <person name="Grimwood J."/>
            <person name="Chapman J.A."/>
            <person name="Shapiro H."/>
            <person name="Aerts A."/>
            <person name="Otillar R.P."/>
            <person name="Terry A.Y."/>
            <person name="Boore J.L."/>
            <person name="Grigoriev I.V."/>
            <person name="Lindberg D.R."/>
            <person name="Seaver E.C."/>
            <person name="Weisblat D.A."/>
            <person name="Putnam N.H."/>
            <person name="Rokhsar D.S."/>
        </authorList>
    </citation>
    <scope>NUCLEOTIDE SEQUENCE</scope>
</reference>
<proteinExistence type="predicted"/>
<dbReference type="KEGG" id="hro:HELRODRAFT_115456"/>
<gene>
    <name evidence="5" type="primary">20195585</name>
    <name evidence="4" type="ORF">HELRODRAFT_115456</name>
</gene>
<dbReference type="SMART" id="SM00139">
    <property type="entry name" value="MyTH4"/>
    <property type="match status" value="1"/>
</dbReference>
<dbReference type="GeneID" id="20195585"/>
<dbReference type="PANTHER" id="PTHR45876">
    <property type="entry name" value="FI04035P"/>
    <property type="match status" value="1"/>
</dbReference>
<dbReference type="CDD" id="cd04389">
    <property type="entry name" value="RhoGAP_KIAA1688"/>
    <property type="match status" value="1"/>
</dbReference>
<dbReference type="GO" id="GO:0005096">
    <property type="term" value="F:GTPase activator activity"/>
    <property type="evidence" value="ECO:0000318"/>
    <property type="project" value="GO_Central"/>
</dbReference>
<evidence type="ECO:0000313" key="6">
    <source>
        <dbReference type="Proteomes" id="UP000015101"/>
    </source>
</evidence>
<dbReference type="GO" id="GO:0007165">
    <property type="term" value="P:signal transduction"/>
    <property type="evidence" value="ECO:0007669"/>
    <property type="project" value="InterPro"/>
</dbReference>
<reference evidence="5" key="3">
    <citation type="submission" date="2015-06" db="UniProtKB">
        <authorList>
            <consortium name="EnsemblMetazoa"/>
        </authorList>
    </citation>
    <scope>IDENTIFICATION</scope>
</reference>
<dbReference type="InterPro" id="IPR038185">
    <property type="entry name" value="MyTH4_dom_sf"/>
</dbReference>
<dbReference type="PROSITE" id="PS51016">
    <property type="entry name" value="MYTH4"/>
    <property type="match status" value="1"/>
</dbReference>
<dbReference type="InterPro" id="IPR000857">
    <property type="entry name" value="MyTH4_dom"/>
</dbReference>
<dbReference type="HOGENOM" id="CLU_037964_0_0_1"/>
<keyword evidence="6" id="KW-1185">Reference proteome</keyword>
<dbReference type="InterPro" id="IPR008936">
    <property type="entry name" value="Rho_GTPase_activation_prot"/>
</dbReference>
<dbReference type="PANTHER" id="PTHR45876:SF8">
    <property type="entry name" value="FI04035P"/>
    <property type="match status" value="1"/>
</dbReference>
<organism evidence="5 6">
    <name type="scientific">Helobdella robusta</name>
    <name type="common">Californian leech</name>
    <dbReference type="NCBI Taxonomy" id="6412"/>
    <lineage>
        <taxon>Eukaryota</taxon>
        <taxon>Metazoa</taxon>
        <taxon>Spiralia</taxon>
        <taxon>Lophotrochozoa</taxon>
        <taxon>Annelida</taxon>
        <taxon>Clitellata</taxon>
        <taxon>Hirudinea</taxon>
        <taxon>Rhynchobdellida</taxon>
        <taxon>Glossiphoniidae</taxon>
        <taxon>Helobdella</taxon>
    </lineage>
</organism>
<evidence type="ECO:0000259" key="2">
    <source>
        <dbReference type="PROSITE" id="PS50238"/>
    </source>
</evidence>
<evidence type="ECO:0000256" key="1">
    <source>
        <dbReference type="SAM" id="MobiDB-lite"/>
    </source>
</evidence>
<dbReference type="eggNOG" id="ENOG502QR6X">
    <property type="taxonomic scope" value="Eukaryota"/>
</dbReference>
<dbReference type="SUPFAM" id="SSF48350">
    <property type="entry name" value="GTPase activation domain, GAP"/>
    <property type="match status" value="1"/>
</dbReference>
<dbReference type="STRING" id="6412.T1EG83"/>
<dbReference type="AlphaFoldDB" id="T1EG83"/>
<protein>
    <recommendedName>
        <fullName evidence="7">Rho-GAP domain-containing protein</fullName>
    </recommendedName>
</protein>
<dbReference type="SMART" id="SM00324">
    <property type="entry name" value="RhoGAP"/>
    <property type="match status" value="1"/>
</dbReference>
<dbReference type="Pfam" id="PF00620">
    <property type="entry name" value="RhoGAP"/>
    <property type="match status" value="1"/>
</dbReference>
<name>T1EG83_HELRO</name>
<dbReference type="PROSITE" id="PS50238">
    <property type="entry name" value="RHOGAP"/>
    <property type="match status" value="1"/>
</dbReference>
<dbReference type="EMBL" id="AMQM01007320">
    <property type="status" value="NOT_ANNOTATED_CDS"/>
    <property type="molecule type" value="Genomic_DNA"/>
</dbReference>
<feature type="domain" description="Rho-GAP" evidence="2">
    <location>
        <begin position="238"/>
        <end position="427"/>
    </location>
</feature>
<dbReference type="InParanoid" id="T1EG83"/>
<evidence type="ECO:0000313" key="4">
    <source>
        <dbReference type="EMBL" id="ESN93582.1"/>
    </source>
</evidence>
<feature type="domain" description="MyTH4" evidence="3">
    <location>
        <begin position="68"/>
        <end position="227"/>
    </location>
</feature>
<feature type="region of interest" description="Disordered" evidence="1">
    <location>
        <begin position="1"/>
        <end position="20"/>
    </location>
</feature>
<dbReference type="RefSeq" id="XP_009028227.1">
    <property type="nucleotide sequence ID" value="XM_009029979.1"/>
</dbReference>
<dbReference type="Gene3D" id="1.25.40.530">
    <property type="entry name" value="MyTH4 domain"/>
    <property type="match status" value="1"/>
</dbReference>
<dbReference type="EnsemblMetazoa" id="HelroT115456">
    <property type="protein sequence ID" value="HelroP115456"/>
    <property type="gene ID" value="HelroG115456"/>
</dbReference>
<dbReference type="CTD" id="20195585"/>
<dbReference type="FunFam" id="1.10.555.10:FF:000011">
    <property type="entry name" value="Rho GTPase-activating protein 39"/>
    <property type="match status" value="1"/>
</dbReference>
<sequence>MMNPNFSSKSQYHQPQAQTTTSQNVIANKVAGTLLQQMHIEQFVLENLNEHRKWLLGKAVSVGHMLSWTKDPITKPMIRTNNKSVKKEASEVFKLIQVYMGDRKSKEPLAQIALEIAVRGWISVEMRDEIYIQLCRQTTKNPREDSAVQGWELLGICLAFFPPSCKFYSYLEGHICKNVEAYNQIDKAQSLTYIYTLCCQKRLQWVVNCGAKKGLKKPSLEEIDHAKKSMVEQSMFGCTLSEVMNLQKERYPESSLPWIQTMLSEEVLRLNGAATEGIFRIPGDIDEVNSLKVRCDRWLPPPSNLHDPHVPASLLKLWYRELQEPLIPYAFHQQCIDSFADPDASMAVISSLPEINRSVITYLIRFLQVFCRPENVQCTKMDVNNLAMVMAPNCLRCLSSDPRVIFDNTRKEMAFIRNLLLHLDTSSFADFI</sequence>
<reference evidence="6" key="1">
    <citation type="submission" date="2012-12" db="EMBL/GenBank/DDBJ databases">
        <authorList>
            <person name="Hellsten U."/>
            <person name="Grimwood J."/>
            <person name="Chapman J.A."/>
            <person name="Shapiro H."/>
            <person name="Aerts A."/>
            <person name="Otillar R.P."/>
            <person name="Terry A.Y."/>
            <person name="Boore J.L."/>
            <person name="Simakov O."/>
            <person name="Marletaz F."/>
            <person name="Cho S.-J."/>
            <person name="Edsinger-Gonzales E."/>
            <person name="Havlak P."/>
            <person name="Kuo D.-H."/>
            <person name="Larsson T."/>
            <person name="Lv J."/>
            <person name="Arendt D."/>
            <person name="Savage R."/>
            <person name="Osoegawa K."/>
            <person name="de Jong P."/>
            <person name="Lindberg D.R."/>
            <person name="Seaver E.C."/>
            <person name="Weisblat D.A."/>
            <person name="Putnam N.H."/>
            <person name="Grigoriev I.V."/>
            <person name="Rokhsar D.S."/>
        </authorList>
    </citation>
    <scope>NUCLEOTIDE SEQUENCE</scope>
</reference>
<dbReference type="FunFam" id="1.25.40.530:FF:000020">
    <property type="entry name" value="Predicted protein"/>
    <property type="match status" value="1"/>
</dbReference>
<dbReference type="OMA" id="QQSEGIF"/>
<evidence type="ECO:0008006" key="7">
    <source>
        <dbReference type="Google" id="ProtNLM"/>
    </source>
</evidence>
<evidence type="ECO:0000259" key="3">
    <source>
        <dbReference type="PROSITE" id="PS51016"/>
    </source>
</evidence>
<dbReference type="EMBL" id="KB097599">
    <property type="protein sequence ID" value="ESN93582.1"/>
    <property type="molecule type" value="Genomic_DNA"/>
</dbReference>
<dbReference type="InterPro" id="IPR000198">
    <property type="entry name" value="RhoGAP_dom"/>
</dbReference>
<dbReference type="Gene3D" id="1.10.555.10">
    <property type="entry name" value="Rho GTPase activation protein"/>
    <property type="match status" value="1"/>
</dbReference>
<dbReference type="GO" id="GO:0005856">
    <property type="term" value="C:cytoskeleton"/>
    <property type="evidence" value="ECO:0007669"/>
    <property type="project" value="InterPro"/>
</dbReference>